<dbReference type="InterPro" id="IPR019850">
    <property type="entry name" value="GldD-like"/>
</dbReference>
<dbReference type="AlphaFoldDB" id="A0A399SW43"/>
<accession>A0A399SW43</accession>
<dbReference type="Pfam" id="PF25593">
    <property type="entry name" value="GldD_lipo"/>
    <property type="match status" value="1"/>
</dbReference>
<keyword evidence="2" id="KW-1185">Reference proteome</keyword>
<protein>
    <submittedName>
        <fullName evidence="1">Gliding motility lipoprotein GldD</fullName>
    </submittedName>
</protein>
<sequence>MRIWKILLLAVLFTGCGDNYTPKPRGYFRIDFPEKTYSQLPGDYPYSFDIPDYASIQHDSRNADEPYWINVEIPENKSEFHISYYDLKKAGKTNREFLIELMEETRRLAYEHSIKASSIEEQIFVNNASHVYGTIYRIRGNAASPMQFFLTDSTQHFLRGAFYIREVPDIDSLRPVIDFLEPDVIRLIETTNWK</sequence>
<dbReference type="NCBIfam" id="TIGR03512">
    <property type="entry name" value="GldD_lipo"/>
    <property type="match status" value="1"/>
</dbReference>
<name>A0A399SW43_9BACT</name>
<proteinExistence type="predicted"/>
<dbReference type="PROSITE" id="PS51257">
    <property type="entry name" value="PROKAR_LIPOPROTEIN"/>
    <property type="match status" value="1"/>
</dbReference>
<evidence type="ECO:0000313" key="2">
    <source>
        <dbReference type="Proteomes" id="UP000265926"/>
    </source>
</evidence>
<gene>
    <name evidence="1" type="primary">gldD</name>
    <name evidence="1" type="ORF">D1614_11030</name>
</gene>
<comment type="caution">
    <text evidence="1">The sequence shown here is derived from an EMBL/GenBank/DDBJ whole genome shotgun (WGS) entry which is preliminary data.</text>
</comment>
<evidence type="ECO:0000313" key="1">
    <source>
        <dbReference type="EMBL" id="RIJ48256.1"/>
    </source>
</evidence>
<dbReference type="EMBL" id="QWGR01000005">
    <property type="protein sequence ID" value="RIJ48256.1"/>
    <property type="molecule type" value="Genomic_DNA"/>
</dbReference>
<dbReference type="Proteomes" id="UP000265926">
    <property type="component" value="Unassembled WGS sequence"/>
</dbReference>
<organism evidence="1 2">
    <name type="scientific">Maribellus luteus</name>
    <dbReference type="NCBI Taxonomy" id="2305463"/>
    <lineage>
        <taxon>Bacteria</taxon>
        <taxon>Pseudomonadati</taxon>
        <taxon>Bacteroidota</taxon>
        <taxon>Bacteroidia</taxon>
        <taxon>Marinilabiliales</taxon>
        <taxon>Prolixibacteraceae</taxon>
        <taxon>Maribellus</taxon>
    </lineage>
</organism>
<keyword evidence="1" id="KW-0449">Lipoprotein</keyword>
<dbReference type="RefSeq" id="WP_119437987.1">
    <property type="nucleotide sequence ID" value="NZ_QWGR01000005.1"/>
</dbReference>
<reference evidence="1 2" key="1">
    <citation type="submission" date="2018-08" db="EMBL/GenBank/DDBJ databases">
        <title>Pallidiluteibacterium maritimus gen. nov., sp. nov., isolated from coastal sediment.</title>
        <authorList>
            <person name="Zhou L.Y."/>
        </authorList>
    </citation>
    <scope>NUCLEOTIDE SEQUENCE [LARGE SCALE GENOMIC DNA]</scope>
    <source>
        <strain evidence="1 2">XSD2</strain>
    </source>
</reference>
<dbReference type="OrthoDB" id="679501at2"/>